<dbReference type="AlphaFoldDB" id="A0A5B6WG07"/>
<comment type="caution">
    <text evidence="2">The sequence shown here is derived from an EMBL/GenBank/DDBJ whole genome shotgun (WGS) entry which is preliminary data.</text>
</comment>
<evidence type="ECO:0000256" key="1">
    <source>
        <dbReference type="SAM" id="MobiDB-lite"/>
    </source>
</evidence>
<feature type="region of interest" description="Disordered" evidence="1">
    <location>
        <begin position="75"/>
        <end position="106"/>
    </location>
</feature>
<dbReference type="Proteomes" id="UP000325315">
    <property type="component" value="Unassembled WGS sequence"/>
</dbReference>
<name>A0A5B6WG07_9ROSI</name>
<dbReference type="EMBL" id="SMMG02000003">
    <property type="protein sequence ID" value="KAA3480284.1"/>
    <property type="molecule type" value="Genomic_DNA"/>
</dbReference>
<sequence length="270" mass="31356">MQSMKIDVKQVQSKCTKSKKILPKLENQMSQLMIMMGDIKRQIDIDIPGNIENNARKEGNEHLKAIVLRSGKVLSSPETLTQEETKKSVEDLQEDPQEADEKPELEEVMELTAEPEKESKKEPTITQVPFLSRLEKRQKWDEDEFLSFFNLFKAINVNLPLIELIEKVPKYDKFSKEIMSRRRKIKLKDPGSFTIPIEIGSIHFNRALCDLGAKDLKNTQITLQLADRSSVHPKRVLEDVLVKYEILKKIKRYPFYLVDLFLLHQSPPLI</sequence>
<proteinExistence type="predicted"/>
<organism evidence="2 3">
    <name type="scientific">Gossypium australe</name>
    <dbReference type="NCBI Taxonomy" id="47621"/>
    <lineage>
        <taxon>Eukaryota</taxon>
        <taxon>Viridiplantae</taxon>
        <taxon>Streptophyta</taxon>
        <taxon>Embryophyta</taxon>
        <taxon>Tracheophyta</taxon>
        <taxon>Spermatophyta</taxon>
        <taxon>Magnoliopsida</taxon>
        <taxon>eudicotyledons</taxon>
        <taxon>Gunneridae</taxon>
        <taxon>Pentapetalae</taxon>
        <taxon>rosids</taxon>
        <taxon>malvids</taxon>
        <taxon>Malvales</taxon>
        <taxon>Malvaceae</taxon>
        <taxon>Malvoideae</taxon>
        <taxon>Gossypium</taxon>
    </lineage>
</organism>
<evidence type="ECO:0000313" key="3">
    <source>
        <dbReference type="Proteomes" id="UP000325315"/>
    </source>
</evidence>
<accession>A0A5B6WG07</accession>
<dbReference type="PANTHER" id="PTHR33067:SF31">
    <property type="entry name" value="RNA-DIRECTED DNA POLYMERASE"/>
    <property type="match status" value="1"/>
</dbReference>
<gene>
    <name evidence="2" type="ORF">EPI10_020732</name>
</gene>
<protein>
    <submittedName>
        <fullName evidence="2">Aspartic peptidase</fullName>
    </submittedName>
</protein>
<keyword evidence="3" id="KW-1185">Reference proteome</keyword>
<dbReference type="PANTHER" id="PTHR33067">
    <property type="entry name" value="RNA-DIRECTED DNA POLYMERASE-RELATED"/>
    <property type="match status" value="1"/>
</dbReference>
<dbReference type="OrthoDB" id="781949at2759"/>
<evidence type="ECO:0000313" key="2">
    <source>
        <dbReference type="EMBL" id="KAA3480284.1"/>
    </source>
</evidence>
<feature type="compositionally biased region" description="Acidic residues" evidence="1">
    <location>
        <begin position="91"/>
        <end position="106"/>
    </location>
</feature>
<reference evidence="3" key="1">
    <citation type="journal article" date="2019" name="Plant Biotechnol. J.">
        <title>Genome sequencing of the Australian wild diploid species Gossypium australe highlights disease resistance and delayed gland morphogenesis.</title>
        <authorList>
            <person name="Cai Y."/>
            <person name="Cai X."/>
            <person name="Wang Q."/>
            <person name="Wang P."/>
            <person name="Zhang Y."/>
            <person name="Cai C."/>
            <person name="Xu Y."/>
            <person name="Wang K."/>
            <person name="Zhou Z."/>
            <person name="Wang C."/>
            <person name="Geng S."/>
            <person name="Li B."/>
            <person name="Dong Q."/>
            <person name="Hou Y."/>
            <person name="Wang H."/>
            <person name="Ai P."/>
            <person name="Liu Z."/>
            <person name="Yi F."/>
            <person name="Sun M."/>
            <person name="An G."/>
            <person name="Cheng J."/>
            <person name="Zhang Y."/>
            <person name="Shi Q."/>
            <person name="Xie Y."/>
            <person name="Shi X."/>
            <person name="Chang Y."/>
            <person name="Huang F."/>
            <person name="Chen Y."/>
            <person name="Hong S."/>
            <person name="Mi L."/>
            <person name="Sun Q."/>
            <person name="Zhang L."/>
            <person name="Zhou B."/>
            <person name="Peng R."/>
            <person name="Zhang X."/>
            <person name="Liu F."/>
        </authorList>
    </citation>
    <scope>NUCLEOTIDE SEQUENCE [LARGE SCALE GENOMIC DNA]</scope>
    <source>
        <strain evidence="3">cv. PA1801</strain>
    </source>
</reference>